<accession>A0A0E9QCK3</accession>
<evidence type="ECO:0000313" key="1">
    <source>
        <dbReference type="EMBL" id="JAH13823.1"/>
    </source>
</evidence>
<protein>
    <submittedName>
        <fullName evidence="1">Uncharacterized protein</fullName>
    </submittedName>
</protein>
<sequence length="24" mass="3076">MQHFCYYTNLRQNVSTLHFCFMYK</sequence>
<reference evidence="1" key="2">
    <citation type="journal article" date="2015" name="Fish Shellfish Immunol.">
        <title>Early steps in the European eel (Anguilla anguilla)-Vibrio vulnificus interaction in the gills: Role of the RtxA13 toxin.</title>
        <authorList>
            <person name="Callol A."/>
            <person name="Pajuelo D."/>
            <person name="Ebbesson L."/>
            <person name="Teles M."/>
            <person name="MacKenzie S."/>
            <person name="Amaro C."/>
        </authorList>
    </citation>
    <scope>NUCLEOTIDE SEQUENCE</scope>
</reference>
<organism evidence="1">
    <name type="scientific">Anguilla anguilla</name>
    <name type="common">European freshwater eel</name>
    <name type="synonym">Muraena anguilla</name>
    <dbReference type="NCBI Taxonomy" id="7936"/>
    <lineage>
        <taxon>Eukaryota</taxon>
        <taxon>Metazoa</taxon>
        <taxon>Chordata</taxon>
        <taxon>Craniata</taxon>
        <taxon>Vertebrata</taxon>
        <taxon>Euteleostomi</taxon>
        <taxon>Actinopterygii</taxon>
        <taxon>Neopterygii</taxon>
        <taxon>Teleostei</taxon>
        <taxon>Anguilliformes</taxon>
        <taxon>Anguillidae</taxon>
        <taxon>Anguilla</taxon>
    </lineage>
</organism>
<dbReference type="EMBL" id="GBXM01094754">
    <property type="protein sequence ID" value="JAH13823.1"/>
    <property type="molecule type" value="Transcribed_RNA"/>
</dbReference>
<dbReference type="AlphaFoldDB" id="A0A0E9QCK3"/>
<proteinExistence type="predicted"/>
<reference evidence="1" key="1">
    <citation type="submission" date="2014-11" db="EMBL/GenBank/DDBJ databases">
        <authorList>
            <person name="Amaro Gonzalez C."/>
        </authorList>
    </citation>
    <scope>NUCLEOTIDE SEQUENCE</scope>
</reference>
<name>A0A0E9QCK3_ANGAN</name>